<dbReference type="SUPFAM" id="SSF102114">
    <property type="entry name" value="Radical SAM enzymes"/>
    <property type="match status" value="1"/>
</dbReference>
<sequence>MGRKILIQLIKLVYHLSSVPFLRNQLIALAETRIRDELKKIPELPMFYNPSPRIAEDKFYVLRAMIHSGLRGKPSWKFVNTIVENAILSDYRIQKEREFRARYGVDPPGFLTISPGMRCNLRCVGCYANSADQSAKLDYDVFSWAIDGMKKEWGARFVTISGGEPLIYRSKGKTILDICRDHSDVLFLMYTNGTLITEEMAERIADVGNLTPAISVEGLREATEARRGKGTFDKIVSAMENLRKAGVIFGLSVTATKQNVEGIFTEEFNEFYFEKMNAAYAWIFHYMPIGRDIELDLMITPKQRYELWKRSWKIIRDEKRFVVDFWNHGTVSDGCISAGRAGGYLYIDWHGNVSPCVFFPYSPVNINDIYRRGGHINEIWDTPFFKAIREWQHDYVKRYGNWLRPCIIRDHHRTARKLIDEFKPKPIDEGAQEALTNVNYYRKMVEFDDELARITDPVWEEEYIKELKEKQAG</sequence>
<dbReference type="Pfam" id="PF04055">
    <property type="entry name" value="Radical_SAM"/>
    <property type="match status" value="1"/>
</dbReference>
<dbReference type="InterPro" id="IPR006638">
    <property type="entry name" value="Elp3/MiaA/NifB-like_rSAM"/>
</dbReference>
<dbReference type="Gene3D" id="3.20.20.70">
    <property type="entry name" value="Aldolase class I"/>
    <property type="match status" value="1"/>
</dbReference>
<evidence type="ECO:0000256" key="1">
    <source>
        <dbReference type="ARBA" id="ARBA00022691"/>
    </source>
</evidence>
<evidence type="ECO:0000256" key="4">
    <source>
        <dbReference type="ARBA" id="ARBA00023014"/>
    </source>
</evidence>
<keyword evidence="1" id="KW-0949">S-adenosyl-L-methionine</keyword>
<keyword evidence="3" id="KW-0408">Iron</keyword>
<keyword evidence="2" id="KW-0479">Metal-binding</keyword>
<name>A0A660SDZ2_UNCW3</name>
<dbReference type="PROSITE" id="PS51918">
    <property type="entry name" value="RADICAL_SAM"/>
    <property type="match status" value="1"/>
</dbReference>
<evidence type="ECO:0000256" key="3">
    <source>
        <dbReference type="ARBA" id="ARBA00023004"/>
    </source>
</evidence>
<proteinExistence type="predicted"/>
<dbReference type="PANTHER" id="PTHR43524">
    <property type="entry name" value="RADICAL SAM SUPERFAMILY PROTEIN"/>
    <property type="match status" value="1"/>
</dbReference>
<reference evidence="6 7" key="1">
    <citation type="submission" date="2018-06" db="EMBL/GenBank/DDBJ databases">
        <title>Extensive metabolic versatility and redundancy in microbially diverse, dynamic hydrothermal sediments.</title>
        <authorList>
            <person name="Dombrowski N."/>
            <person name="Teske A."/>
            <person name="Baker B.J."/>
        </authorList>
    </citation>
    <scope>NUCLEOTIDE SEQUENCE [LARGE SCALE GENOMIC DNA]</scope>
    <source>
        <strain evidence="6">B36_G15</strain>
    </source>
</reference>
<protein>
    <submittedName>
        <fullName evidence="6">Radical SAM protein</fullName>
    </submittedName>
</protein>
<dbReference type="SFLD" id="SFLDS00029">
    <property type="entry name" value="Radical_SAM"/>
    <property type="match status" value="1"/>
</dbReference>
<dbReference type="PANTHER" id="PTHR43524:SF1">
    <property type="entry name" value="RADICAL SAM SUPERFAMILY PROTEIN"/>
    <property type="match status" value="1"/>
</dbReference>
<evidence type="ECO:0000259" key="5">
    <source>
        <dbReference type="PROSITE" id="PS51918"/>
    </source>
</evidence>
<dbReference type="EMBL" id="QNBE01000112">
    <property type="protein sequence ID" value="RKX69015.1"/>
    <property type="molecule type" value="Genomic_DNA"/>
</dbReference>
<accession>A0A660SDZ2</accession>
<evidence type="ECO:0000313" key="7">
    <source>
        <dbReference type="Proteomes" id="UP000268469"/>
    </source>
</evidence>
<feature type="domain" description="Radical SAM core" evidence="5">
    <location>
        <begin position="103"/>
        <end position="318"/>
    </location>
</feature>
<dbReference type="Proteomes" id="UP000268469">
    <property type="component" value="Unassembled WGS sequence"/>
</dbReference>
<dbReference type="InterPro" id="IPR058240">
    <property type="entry name" value="rSAM_sf"/>
</dbReference>
<dbReference type="GO" id="GO:0003824">
    <property type="term" value="F:catalytic activity"/>
    <property type="evidence" value="ECO:0007669"/>
    <property type="project" value="InterPro"/>
</dbReference>
<dbReference type="AlphaFoldDB" id="A0A660SDZ2"/>
<keyword evidence="4" id="KW-0411">Iron-sulfur</keyword>
<evidence type="ECO:0000256" key="2">
    <source>
        <dbReference type="ARBA" id="ARBA00022723"/>
    </source>
</evidence>
<dbReference type="GO" id="GO:0051536">
    <property type="term" value="F:iron-sulfur cluster binding"/>
    <property type="evidence" value="ECO:0007669"/>
    <property type="project" value="UniProtKB-KW"/>
</dbReference>
<comment type="caution">
    <text evidence="6">The sequence shown here is derived from an EMBL/GenBank/DDBJ whole genome shotgun (WGS) entry which is preliminary data.</text>
</comment>
<dbReference type="GO" id="GO:0046872">
    <property type="term" value="F:metal ion binding"/>
    <property type="evidence" value="ECO:0007669"/>
    <property type="project" value="UniProtKB-KW"/>
</dbReference>
<organism evidence="6 7">
    <name type="scientific">candidate division WOR-3 bacterium</name>
    <dbReference type="NCBI Taxonomy" id="2052148"/>
    <lineage>
        <taxon>Bacteria</taxon>
        <taxon>Bacteria division WOR-3</taxon>
    </lineage>
</organism>
<dbReference type="SFLD" id="SFLDG01067">
    <property type="entry name" value="SPASM/twitch_domain_containing"/>
    <property type="match status" value="1"/>
</dbReference>
<dbReference type="InterPro" id="IPR023885">
    <property type="entry name" value="4Fe4S-binding_SPASM_dom"/>
</dbReference>
<gene>
    <name evidence="6" type="ORF">DRP53_09415</name>
</gene>
<dbReference type="InterPro" id="IPR007197">
    <property type="entry name" value="rSAM"/>
</dbReference>
<dbReference type="SMART" id="SM00729">
    <property type="entry name" value="Elp3"/>
    <property type="match status" value="1"/>
</dbReference>
<evidence type="ECO:0000313" key="6">
    <source>
        <dbReference type="EMBL" id="RKX69015.1"/>
    </source>
</evidence>
<dbReference type="InterPro" id="IPR013785">
    <property type="entry name" value="Aldolase_TIM"/>
</dbReference>
<dbReference type="CDD" id="cd01335">
    <property type="entry name" value="Radical_SAM"/>
    <property type="match status" value="1"/>
</dbReference>
<dbReference type="Pfam" id="PF13186">
    <property type="entry name" value="SPASM"/>
    <property type="match status" value="1"/>
</dbReference>